<evidence type="ECO:0000256" key="1">
    <source>
        <dbReference type="ARBA" id="ARBA00022448"/>
    </source>
</evidence>
<name>A0A1H6EPJ8_9ACTN</name>
<keyword evidence="7" id="KW-1185">Reference proteome</keyword>
<proteinExistence type="predicted"/>
<evidence type="ECO:0000259" key="5">
    <source>
        <dbReference type="PROSITE" id="PS50893"/>
    </source>
</evidence>
<dbReference type="GO" id="GO:0005524">
    <property type="term" value="F:ATP binding"/>
    <property type="evidence" value="ECO:0007669"/>
    <property type="project" value="UniProtKB-KW"/>
</dbReference>
<dbReference type="Pfam" id="PF00005">
    <property type="entry name" value="ABC_tran"/>
    <property type="match status" value="1"/>
</dbReference>
<dbReference type="SUPFAM" id="SSF52540">
    <property type="entry name" value="P-loop containing nucleoside triphosphate hydrolases"/>
    <property type="match status" value="1"/>
</dbReference>
<evidence type="ECO:0000256" key="2">
    <source>
        <dbReference type="ARBA" id="ARBA00022741"/>
    </source>
</evidence>
<dbReference type="GO" id="GO:0016887">
    <property type="term" value="F:ATP hydrolysis activity"/>
    <property type="evidence" value="ECO:0007669"/>
    <property type="project" value="InterPro"/>
</dbReference>
<keyword evidence="2" id="KW-0547">Nucleotide-binding</keyword>
<evidence type="ECO:0000313" key="7">
    <source>
        <dbReference type="Proteomes" id="UP000236732"/>
    </source>
</evidence>
<dbReference type="SMART" id="SM00382">
    <property type="entry name" value="AAA"/>
    <property type="match status" value="1"/>
</dbReference>
<dbReference type="FunFam" id="3.40.50.300:FF:000134">
    <property type="entry name" value="Iron-enterobactin ABC transporter ATP-binding protein"/>
    <property type="match status" value="1"/>
</dbReference>
<gene>
    <name evidence="6" type="ORF">SAMN05444920_11443</name>
</gene>
<dbReference type="OrthoDB" id="3475572at2"/>
<dbReference type="PANTHER" id="PTHR42794">
    <property type="entry name" value="HEMIN IMPORT ATP-BINDING PROTEIN HMUV"/>
    <property type="match status" value="1"/>
</dbReference>
<dbReference type="InterPro" id="IPR027417">
    <property type="entry name" value="P-loop_NTPase"/>
</dbReference>
<keyword evidence="3 6" id="KW-0067">ATP-binding</keyword>
<dbReference type="CDD" id="cd03214">
    <property type="entry name" value="ABC_Iron-Siderophores_B12_Hemin"/>
    <property type="match status" value="1"/>
</dbReference>
<dbReference type="InterPro" id="IPR017871">
    <property type="entry name" value="ABC_transporter-like_CS"/>
</dbReference>
<dbReference type="PROSITE" id="PS50893">
    <property type="entry name" value="ABC_TRANSPORTER_2"/>
    <property type="match status" value="1"/>
</dbReference>
<dbReference type="Proteomes" id="UP000236732">
    <property type="component" value="Unassembled WGS sequence"/>
</dbReference>
<evidence type="ECO:0000256" key="3">
    <source>
        <dbReference type="ARBA" id="ARBA00022840"/>
    </source>
</evidence>
<dbReference type="PROSITE" id="PS00211">
    <property type="entry name" value="ABC_TRANSPORTER_1"/>
    <property type="match status" value="1"/>
</dbReference>
<dbReference type="InterPro" id="IPR003439">
    <property type="entry name" value="ABC_transporter-like_ATP-bd"/>
</dbReference>
<dbReference type="PANTHER" id="PTHR42794:SF2">
    <property type="entry name" value="ABC TRANSPORTER ATP-BINDING PROTEIN"/>
    <property type="match status" value="1"/>
</dbReference>
<dbReference type="InterPro" id="IPR003593">
    <property type="entry name" value="AAA+_ATPase"/>
</dbReference>
<keyword evidence="1" id="KW-0813">Transport</keyword>
<reference evidence="6 7" key="1">
    <citation type="submission" date="2016-10" db="EMBL/GenBank/DDBJ databases">
        <authorList>
            <person name="de Groot N.N."/>
        </authorList>
    </citation>
    <scope>NUCLEOTIDE SEQUENCE [LARGE SCALE GENOMIC DNA]</scope>
    <source>
        <strain evidence="6 7">CGMCC 4.7037</strain>
    </source>
</reference>
<protein>
    <submittedName>
        <fullName evidence="6">Iron complex transport system ATP-binding protein</fullName>
    </submittedName>
</protein>
<dbReference type="Gene3D" id="3.40.50.300">
    <property type="entry name" value="P-loop containing nucleotide triphosphate hydrolases"/>
    <property type="match status" value="1"/>
</dbReference>
<sequence length="298" mass="32227">MRLDLDGISARIDDRPIVDDVTLTAGPGEFVALVGPNGSGKSTLLRTVYRALRPSAGVIRLDGQDLWRMRPRQAARHRAVLPQHGQAIEGFTAAEVVAAGRHSRRRPLERETSTDRMAVTTALKRVEMDWAADRLMTTLSGGERQRVLLARALAQEAPLLILDEPTNHLDVGSQLLLLDLIRSLGLTLLAALHDLDQAAAYADRVVVLRDGRVAGHGPPLEVLTPAFIEEVFGVRAHVGPHPITGRPHIAVASAHGQVTDAAPEQRVDRLLAKEKKMGTSAGMTCESARRQGGLGDDR</sequence>
<dbReference type="AlphaFoldDB" id="A0A1H6EPJ8"/>
<dbReference type="RefSeq" id="WP_103960957.1">
    <property type="nucleotide sequence ID" value="NZ_FNVT01000014.1"/>
</dbReference>
<evidence type="ECO:0000313" key="6">
    <source>
        <dbReference type="EMBL" id="SEG99767.1"/>
    </source>
</evidence>
<evidence type="ECO:0000256" key="4">
    <source>
        <dbReference type="SAM" id="MobiDB-lite"/>
    </source>
</evidence>
<accession>A0A1H6EPJ8</accession>
<organism evidence="6 7">
    <name type="scientific">Nonomuraea solani</name>
    <dbReference type="NCBI Taxonomy" id="1144553"/>
    <lineage>
        <taxon>Bacteria</taxon>
        <taxon>Bacillati</taxon>
        <taxon>Actinomycetota</taxon>
        <taxon>Actinomycetes</taxon>
        <taxon>Streptosporangiales</taxon>
        <taxon>Streptosporangiaceae</taxon>
        <taxon>Nonomuraea</taxon>
    </lineage>
</organism>
<feature type="region of interest" description="Disordered" evidence="4">
    <location>
        <begin position="278"/>
        <end position="298"/>
    </location>
</feature>
<feature type="domain" description="ABC transporter" evidence="5">
    <location>
        <begin position="3"/>
        <end position="235"/>
    </location>
</feature>
<dbReference type="EMBL" id="FNVT01000014">
    <property type="protein sequence ID" value="SEG99767.1"/>
    <property type="molecule type" value="Genomic_DNA"/>
</dbReference>